<dbReference type="Pfam" id="PF12728">
    <property type="entry name" value="HTH_17"/>
    <property type="match status" value="1"/>
</dbReference>
<evidence type="ECO:0000313" key="2">
    <source>
        <dbReference type="EMBL" id="EDV05433.1"/>
    </source>
</evidence>
<organism evidence="2 3">
    <name type="scientific">Bacteroides intestinalis DSM 17393</name>
    <dbReference type="NCBI Taxonomy" id="471870"/>
    <lineage>
        <taxon>Bacteria</taxon>
        <taxon>Pseudomonadati</taxon>
        <taxon>Bacteroidota</taxon>
        <taxon>Bacteroidia</taxon>
        <taxon>Bacteroidales</taxon>
        <taxon>Bacteroidaceae</taxon>
        <taxon>Bacteroides</taxon>
    </lineage>
</organism>
<protein>
    <submittedName>
        <fullName evidence="2">DNA binding domain, excisionase family</fullName>
    </submittedName>
</protein>
<comment type="caution">
    <text evidence="2">The sequence shown here is derived from an EMBL/GenBank/DDBJ whole genome shotgun (WGS) entry which is preliminary data.</text>
</comment>
<sequence>MFITYNMPLGDLINKLLRGEAAVCESWLYTYIKRLTDGDKGKLRQALKEVDSVVTVWKSRYFIPTYEVKVKSVTQGGMSMSRQDLDDTYNEEVYLQKEGKTGLVADFLYEAIAKYGFINEHHRDSVESAWLYNDMEFLRNEWEYYVLAQIRSLREIICTMLGVVSSEGKNEKQKTNRPLKRIEDYPEMFGIDVCSELIGQSKHTIYKLTSHKEIPCYRAESGRILRFKRDEIITWMMAKRQETKQEFIESMELGFVARLRK</sequence>
<dbReference type="InterPro" id="IPR041657">
    <property type="entry name" value="HTH_17"/>
</dbReference>
<dbReference type="OrthoDB" id="597977at2"/>
<evidence type="ECO:0000259" key="1">
    <source>
        <dbReference type="Pfam" id="PF12728"/>
    </source>
</evidence>
<reference evidence="2 3" key="2">
    <citation type="submission" date="2008-04" db="EMBL/GenBank/DDBJ databases">
        <authorList>
            <person name="Fulton L."/>
            <person name="Clifton S."/>
            <person name="Fulton B."/>
            <person name="Xu J."/>
            <person name="Minx P."/>
            <person name="Pepin K.H."/>
            <person name="Johnson M."/>
            <person name="Thiruvilangam P."/>
            <person name="Bhonagiri V."/>
            <person name="Nash W.E."/>
            <person name="Mardis E.R."/>
            <person name="Wilson R.K."/>
        </authorList>
    </citation>
    <scope>NUCLEOTIDE SEQUENCE [LARGE SCALE GENOMIC DNA]</scope>
    <source>
        <strain evidence="2 3">DSM 17393</strain>
    </source>
</reference>
<accession>B3CH19</accession>
<dbReference type="AlphaFoldDB" id="B3CH19"/>
<dbReference type="EMBL" id="ABJL02000008">
    <property type="protein sequence ID" value="EDV05433.1"/>
    <property type="molecule type" value="Genomic_DNA"/>
</dbReference>
<name>B3CH19_9BACE</name>
<proteinExistence type="predicted"/>
<gene>
    <name evidence="2" type="ORF">BACINT_04579</name>
</gene>
<dbReference type="GeneID" id="26161775"/>
<dbReference type="RefSeq" id="WP_007667172.1">
    <property type="nucleotide sequence ID" value="NZ_ABJL02000008.1"/>
</dbReference>
<evidence type="ECO:0000313" key="3">
    <source>
        <dbReference type="Proteomes" id="UP000004596"/>
    </source>
</evidence>
<dbReference type="Proteomes" id="UP000004596">
    <property type="component" value="Unassembled WGS sequence"/>
</dbReference>
<reference evidence="2 3" key="1">
    <citation type="submission" date="2008-04" db="EMBL/GenBank/DDBJ databases">
        <title>Draft genome sequence of Bacteroides intestinalis (DSM 17393).</title>
        <authorList>
            <person name="Sudarsanam P."/>
            <person name="Ley R."/>
            <person name="Guruge J."/>
            <person name="Turnbaugh P.J."/>
            <person name="Mahowald M."/>
            <person name="Liep D."/>
            <person name="Gordon J."/>
        </authorList>
    </citation>
    <scope>NUCLEOTIDE SEQUENCE [LARGE SCALE GENOMIC DNA]</scope>
    <source>
        <strain evidence="2 3">DSM 17393</strain>
    </source>
</reference>
<dbReference type="eggNOG" id="ENOG5030RNK">
    <property type="taxonomic scope" value="Bacteria"/>
</dbReference>
<feature type="domain" description="Helix-turn-helix" evidence="1">
    <location>
        <begin position="196"/>
        <end position="239"/>
    </location>
</feature>
<dbReference type="STRING" id="471870.BACINT_04579"/>